<evidence type="ECO:0000313" key="1">
    <source>
        <dbReference type="EMBL" id="MPD02316.1"/>
    </source>
</evidence>
<sequence length="52" mass="6033">MLSLKRLGTLFYVVTPNATTFETVEEVPNYINEVSGRKLKCLEWKKLKSDEI</sequence>
<dbReference type="EMBL" id="VSRR010130884">
    <property type="protein sequence ID" value="MPD02316.1"/>
    <property type="molecule type" value="Genomic_DNA"/>
</dbReference>
<dbReference type="AlphaFoldDB" id="A0A5B7K621"/>
<comment type="caution">
    <text evidence="1">The sequence shown here is derived from an EMBL/GenBank/DDBJ whole genome shotgun (WGS) entry which is preliminary data.</text>
</comment>
<organism evidence="1 2">
    <name type="scientific">Portunus trituberculatus</name>
    <name type="common">Swimming crab</name>
    <name type="synonym">Neptunus trituberculatus</name>
    <dbReference type="NCBI Taxonomy" id="210409"/>
    <lineage>
        <taxon>Eukaryota</taxon>
        <taxon>Metazoa</taxon>
        <taxon>Ecdysozoa</taxon>
        <taxon>Arthropoda</taxon>
        <taxon>Crustacea</taxon>
        <taxon>Multicrustacea</taxon>
        <taxon>Malacostraca</taxon>
        <taxon>Eumalacostraca</taxon>
        <taxon>Eucarida</taxon>
        <taxon>Decapoda</taxon>
        <taxon>Pleocyemata</taxon>
        <taxon>Brachyura</taxon>
        <taxon>Eubrachyura</taxon>
        <taxon>Portunoidea</taxon>
        <taxon>Portunidae</taxon>
        <taxon>Portuninae</taxon>
        <taxon>Portunus</taxon>
    </lineage>
</organism>
<keyword evidence="2" id="KW-1185">Reference proteome</keyword>
<reference evidence="1 2" key="1">
    <citation type="submission" date="2019-05" db="EMBL/GenBank/DDBJ databases">
        <title>Another draft genome of Portunus trituberculatus and its Hox gene families provides insights of decapod evolution.</title>
        <authorList>
            <person name="Jeong J.-H."/>
            <person name="Song I."/>
            <person name="Kim S."/>
            <person name="Choi T."/>
            <person name="Kim D."/>
            <person name="Ryu S."/>
            <person name="Kim W."/>
        </authorList>
    </citation>
    <scope>NUCLEOTIDE SEQUENCE [LARGE SCALE GENOMIC DNA]</scope>
    <source>
        <tissue evidence="1">Muscle</tissue>
    </source>
</reference>
<name>A0A5B7K621_PORTR</name>
<dbReference type="Proteomes" id="UP000324222">
    <property type="component" value="Unassembled WGS sequence"/>
</dbReference>
<protein>
    <submittedName>
        <fullName evidence="1">Uncharacterized protein</fullName>
    </submittedName>
</protein>
<proteinExistence type="predicted"/>
<evidence type="ECO:0000313" key="2">
    <source>
        <dbReference type="Proteomes" id="UP000324222"/>
    </source>
</evidence>
<gene>
    <name evidence="1" type="ORF">E2C01_097893</name>
</gene>
<accession>A0A5B7K621</accession>